<protein>
    <submittedName>
        <fullName evidence="1">Internalin, putative</fullName>
    </submittedName>
</protein>
<proteinExistence type="predicted"/>
<organism evidence="1">
    <name type="scientific">hydrothermal vent metagenome</name>
    <dbReference type="NCBI Taxonomy" id="652676"/>
    <lineage>
        <taxon>unclassified sequences</taxon>
        <taxon>metagenomes</taxon>
        <taxon>ecological metagenomes</taxon>
    </lineage>
</organism>
<dbReference type="AlphaFoldDB" id="A0A3B0UR02"/>
<gene>
    <name evidence="1" type="ORF">MNBD_BACTEROID06-521</name>
</gene>
<feature type="non-terminal residue" evidence="1">
    <location>
        <position position="1"/>
    </location>
</feature>
<accession>A0A3B0UR02</accession>
<dbReference type="EMBL" id="UOES01000276">
    <property type="protein sequence ID" value="VAW27637.1"/>
    <property type="molecule type" value="Genomic_DNA"/>
</dbReference>
<sequence length="426" mass="47747">DYAGYTLIDEVPVSDTSYKDDNNGNKLAFDANYCYRLVAVFPSPQNGESYVSAETCGIIKADGPAITHVTVDKTDLNDGEITISWRGPFEIDQVLFPPPYSYELWRDAGFEGDIGVKIMNISPDTTFVDSGLNTAQSPYHYTVKLFDNNNTEIRSTPASSVYNEPTALTGAIELNWSASVPWSNNTATYKYHYVYRDRVDTNDPEKLVLIDSVDVNREGFFYHDNGSFNGEELSDQLLYCYYIEVFGTYGNPSIDAPQINLSQIICAQPNDTITPCPPELFLTTKPCNEIFIERGCNFVDYYNTIIWNKSVAVEGEECDLDDEIKGYNIYFSATGEEDTFEKIDFVKDTTYFHGILNSFAGCYYITAVDRSNNESISSNTVCNDNCPYYELPNIITPNGDGKNDTFRPFDETTGGENGGCPRFVNS</sequence>
<name>A0A3B0UR02_9ZZZZ</name>
<evidence type="ECO:0000313" key="1">
    <source>
        <dbReference type="EMBL" id="VAW27637.1"/>
    </source>
</evidence>
<feature type="non-terminal residue" evidence="1">
    <location>
        <position position="426"/>
    </location>
</feature>
<reference evidence="1" key="1">
    <citation type="submission" date="2018-06" db="EMBL/GenBank/DDBJ databases">
        <authorList>
            <person name="Zhirakovskaya E."/>
        </authorList>
    </citation>
    <scope>NUCLEOTIDE SEQUENCE</scope>
</reference>
<dbReference type="Gene3D" id="2.60.40.10">
    <property type="entry name" value="Immunoglobulins"/>
    <property type="match status" value="2"/>
</dbReference>
<dbReference type="InterPro" id="IPR013783">
    <property type="entry name" value="Ig-like_fold"/>
</dbReference>